<keyword evidence="1" id="KW-0479">Metal-binding</keyword>
<proteinExistence type="predicted"/>
<gene>
    <name evidence="3" type="ORF">SCWH03_44750</name>
</gene>
<keyword evidence="2" id="KW-0408">Iron</keyword>
<dbReference type="RefSeq" id="WP_173265925.1">
    <property type="nucleotide sequence ID" value="NZ_BLLG01000015.1"/>
</dbReference>
<dbReference type="GO" id="GO:0005506">
    <property type="term" value="F:iron ion binding"/>
    <property type="evidence" value="ECO:0007669"/>
    <property type="project" value="UniProtKB-ARBA"/>
</dbReference>
<evidence type="ECO:0000313" key="4">
    <source>
        <dbReference type="Proteomes" id="UP000484988"/>
    </source>
</evidence>
<evidence type="ECO:0000313" key="3">
    <source>
        <dbReference type="EMBL" id="GFH38233.1"/>
    </source>
</evidence>
<accession>A0A6A0B0K5</accession>
<dbReference type="PANTHER" id="PTHR20883:SF15">
    <property type="entry name" value="PHYTANOYL-COA DIOXYGENASE DOMAIN-CONTAINING PROTEIN 1"/>
    <property type="match status" value="1"/>
</dbReference>
<dbReference type="GO" id="GO:0016706">
    <property type="term" value="F:2-oxoglutarate-dependent dioxygenase activity"/>
    <property type="evidence" value="ECO:0007669"/>
    <property type="project" value="UniProtKB-ARBA"/>
</dbReference>
<dbReference type="Gene3D" id="2.60.120.620">
    <property type="entry name" value="q2cbj1_9rhob like domain"/>
    <property type="match status" value="1"/>
</dbReference>
<dbReference type="EMBL" id="BLLG01000015">
    <property type="protein sequence ID" value="GFH38233.1"/>
    <property type="molecule type" value="Genomic_DNA"/>
</dbReference>
<name>A0A6A0B0K5_9ACTN</name>
<dbReference type="Proteomes" id="UP000484988">
    <property type="component" value="Unassembled WGS sequence"/>
</dbReference>
<dbReference type="InterPro" id="IPR008775">
    <property type="entry name" value="Phytyl_CoA_dOase-like"/>
</dbReference>
<evidence type="ECO:0000256" key="2">
    <source>
        <dbReference type="ARBA" id="ARBA00023004"/>
    </source>
</evidence>
<dbReference type="AlphaFoldDB" id="A0A6A0B0K5"/>
<dbReference type="Pfam" id="PF05721">
    <property type="entry name" value="PhyH"/>
    <property type="match status" value="1"/>
</dbReference>
<keyword evidence="3" id="KW-0560">Oxidoreductase</keyword>
<keyword evidence="4" id="KW-1185">Reference proteome</keyword>
<keyword evidence="3" id="KW-0223">Dioxygenase</keyword>
<reference evidence="3 4" key="1">
    <citation type="submission" date="2020-02" db="EMBL/GenBank/DDBJ databases">
        <title>Whole Genome Shotgun Sequence of Streptomyces sp. strain CWH03.</title>
        <authorList>
            <person name="Dohra H."/>
            <person name="Kodani S."/>
            <person name="Yamamura H."/>
        </authorList>
    </citation>
    <scope>NUCLEOTIDE SEQUENCE [LARGE SCALE GENOMIC DNA]</scope>
    <source>
        <strain evidence="3 4">CWH03</strain>
    </source>
</reference>
<sequence length="254" mass="28690">MPAHVTSDKLKAAEDLQEFGYCLLECPLPEKEFRRLRKRLLEVAQQEREDGRAFLYDGGNQRVFSLLNKGEEFERSVREPIVLELMEDVLGLNFLLSSTHANIAGPGGVSMNVHADQTFARPPWPPYALVANSMWMLDDFTEDNGATRLVPGSHLLGRQPDYDRGEGDVETIPACAPAGSIMIFDGRLWHQTGANVTDRPRHGILNYYCRGYVRQQQNFFAGLKPEVVERSDARMRRLLGFENYFALGLSDGLE</sequence>
<evidence type="ECO:0000256" key="1">
    <source>
        <dbReference type="ARBA" id="ARBA00022723"/>
    </source>
</evidence>
<comment type="caution">
    <text evidence="3">The sequence shown here is derived from an EMBL/GenBank/DDBJ whole genome shotgun (WGS) entry which is preliminary data.</text>
</comment>
<organism evidence="3 4">
    <name type="scientific">Streptomyces pacificus</name>
    <dbReference type="NCBI Taxonomy" id="2705029"/>
    <lineage>
        <taxon>Bacteria</taxon>
        <taxon>Bacillati</taxon>
        <taxon>Actinomycetota</taxon>
        <taxon>Actinomycetes</taxon>
        <taxon>Kitasatosporales</taxon>
        <taxon>Streptomycetaceae</taxon>
        <taxon>Streptomyces</taxon>
    </lineage>
</organism>
<protein>
    <submittedName>
        <fullName evidence="3">Phytanoyl-CoA dioxygenase family protein</fullName>
    </submittedName>
</protein>
<dbReference type="SUPFAM" id="SSF51197">
    <property type="entry name" value="Clavaminate synthase-like"/>
    <property type="match status" value="1"/>
</dbReference>
<dbReference type="PANTHER" id="PTHR20883">
    <property type="entry name" value="PHYTANOYL-COA DIOXYGENASE DOMAIN CONTAINING 1"/>
    <property type="match status" value="1"/>
</dbReference>